<dbReference type="SUPFAM" id="SSF54637">
    <property type="entry name" value="Thioesterase/thiol ester dehydrase-isomerase"/>
    <property type="match status" value="1"/>
</dbReference>
<sequence length="141" mass="15857">MNSYKTHLQVLSQHCDATGIVHFPRYSEMAHEVIERWFDEALDWSFARMQGGEDLGAPIARCEAEFPAASRLGDHLVWRLQVSAIGRTSMDVMLAATCGGERRVDMMLTLVLSDIGVIQPRGWPEEIRARAADYLTVHQDA</sequence>
<dbReference type="Pfam" id="PF13279">
    <property type="entry name" value="4HBT_2"/>
    <property type="match status" value="1"/>
</dbReference>
<dbReference type="RefSeq" id="WP_271431684.1">
    <property type="nucleotide sequence ID" value="NZ_JAQIOY010000002.1"/>
</dbReference>
<evidence type="ECO:0000256" key="2">
    <source>
        <dbReference type="ARBA" id="ARBA00022801"/>
    </source>
</evidence>
<evidence type="ECO:0000313" key="3">
    <source>
        <dbReference type="EMBL" id="MDA7424324.1"/>
    </source>
</evidence>
<dbReference type="InterPro" id="IPR029069">
    <property type="entry name" value="HotDog_dom_sf"/>
</dbReference>
<reference evidence="3 4" key="1">
    <citation type="submission" date="2023-01" db="EMBL/GenBank/DDBJ databases">
        <title>Thalassococcus onchidii sp. nov., isolated from a marine invertebrate from the South China Sea.</title>
        <authorList>
            <person name="Xu S."/>
            <person name="Liu Z."/>
            <person name="Xu Y."/>
        </authorList>
    </citation>
    <scope>NUCLEOTIDE SEQUENCE [LARGE SCALE GENOMIC DNA]</scope>
    <source>
        <strain evidence="3 4">KCTC 32084</strain>
    </source>
</reference>
<dbReference type="EMBL" id="JAQIOY010000002">
    <property type="protein sequence ID" value="MDA7424324.1"/>
    <property type="molecule type" value="Genomic_DNA"/>
</dbReference>
<dbReference type="CDD" id="cd00586">
    <property type="entry name" value="4HBT"/>
    <property type="match status" value="1"/>
</dbReference>
<protein>
    <submittedName>
        <fullName evidence="3">Acyl-CoA thioesterase</fullName>
    </submittedName>
</protein>
<proteinExistence type="inferred from homology"/>
<comment type="caution">
    <text evidence="3">The sequence shown here is derived from an EMBL/GenBank/DDBJ whole genome shotgun (WGS) entry which is preliminary data.</text>
</comment>
<dbReference type="Proteomes" id="UP001210720">
    <property type="component" value="Unassembled WGS sequence"/>
</dbReference>
<dbReference type="PROSITE" id="PS01328">
    <property type="entry name" value="4HBCOA_THIOESTERASE"/>
    <property type="match status" value="1"/>
</dbReference>
<evidence type="ECO:0000313" key="4">
    <source>
        <dbReference type="Proteomes" id="UP001210720"/>
    </source>
</evidence>
<dbReference type="InterPro" id="IPR008272">
    <property type="entry name" value="HB-CoA_thioesterase_AS"/>
</dbReference>
<comment type="similarity">
    <text evidence="1">Belongs to the 4-hydroxybenzoyl-CoA thioesterase family.</text>
</comment>
<accession>A0ABT4XQU6</accession>
<evidence type="ECO:0000256" key="1">
    <source>
        <dbReference type="ARBA" id="ARBA00005953"/>
    </source>
</evidence>
<name>A0ABT4XQU6_9RHOB</name>
<gene>
    <name evidence="3" type="ORF">PFY00_06265</name>
</gene>
<organism evidence="3 4">
    <name type="scientific">Thalassococcus lentus</name>
    <dbReference type="NCBI Taxonomy" id="1210524"/>
    <lineage>
        <taxon>Bacteria</taxon>
        <taxon>Pseudomonadati</taxon>
        <taxon>Pseudomonadota</taxon>
        <taxon>Alphaproteobacteria</taxon>
        <taxon>Rhodobacterales</taxon>
        <taxon>Roseobacteraceae</taxon>
        <taxon>Thalassococcus</taxon>
    </lineage>
</organism>
<keyword evidence="2" id="KW-0378">Hydrolase</keyword>
<dbReference type="Gene3D" id="3.10.129.10">
    <property type="entry name" value="Hotdog Thioesterase"/>
    <property type="match status" value="1"/>
</dbReference>
<keyword evidence="4" id="KW-1185">Reference proteome</keyword>